<protein>
    <submittedName>
        <fullName evidence="1">Uncharacterized protein</fullName>
    </submittedName>
</protein>
<dbReference type="Proteomes" id="UP001596494">
    <property type="component" value="Unassembled WGS sequence"/>
</dbReference>
<keyword evidence="2" id="KW-1185">Reference proteome</keyword>
<name>A0ABW2K0M4_9BACI</name>
<proteinExistence type="predicted"/>
<dbReference type="EMBL" id="JBHTBY010000001">
    <property type="protein sequence ID" value="MFC7319842.1"/>
    <property type="molecule type" value="Genomic_DNA"/>
</dbReference>
<evidence type="ECO:0000313" key="2">
    <source>
        <dbReference type="Proteomes" id="UP001596494"/>
    </source>
</evidence>
<dbReference type="RefSeq" id="WP_289215614.1">
    <property type="nucleotide sequence ID" value="NZ_JAPVRC010000003.1"/>
</dbReference>
<evidence type="ECO:0000313" key="1">
    <source>
        <dbReference type="EMBL" id="MFC7319842.1"/>
    </source>
</evidence>
<gene>
    <name evidence="1" type="ORF">ACFQMN_02935</name>
</gene>
<accession>A0ABW2K0M4</accession>
<comment type="caution">
    <text evidence="1">The sequence shown here is derived from an EMBL/GenBank/DDBJ whole genome shotgun (WGS) entry which is preliminary data.</text>
</comment>
<organism evidence="1 2">
    <name type="scientific">Halobacillus campisalis</name>
    <dbReference type="NCBI Taxonomy" id="435909"/>
    <lineage>
        <taxon>Bacteria</taxon>
        <taxon>Bacillati</taxon>
        <taxon>Bacillota</taxon>
        <taxon>Bacilli</taxon>
        <taxon>Bacillales</taxon>
        <taxon>Bacillaceae</taxon>
        <taxon>Halobacillus</taxon>
    </lineage>
</organism>
<reference evidence="2" key="1">
    <citation type="journal article" date="2019" name="Int. J. Syst. Evol. Microbiol.">
        <title>The Global Catalogue of Microorganisms (GCM) 10K type strain sequencing project: providing services to taxonomists for standard genome sequencing and annotation.</title>
        <authorList>
            <consortium name="The Broad Institute Genomics Platform"/>
            <consortium name="The Broad Institute Genome Sequencing Center for Infectious Disease"/>
            <person name="Wu L."/>
            <person name="Ma J."/>
        </authorList>
    </citation>
    <scope>NUCLEOTIDE SEQUENCE [LARGE SCALE GENOMIC DNA]</scope>
    <source>
        <strain evidence="2">CCUG 73951</strain>
    </source>
</reference>
<sequence>MMMERCDVCKEWGTETLHIHQEEEIEGLLENLDIKRSDLTKDTELEELEDGSIVYRYLLHENDLSLINSSQLLASRAMCMCRECLKYSLSFVPHYGDGAYCTHNNYLKTEHPRIMHSHGIDIRAMDYRAIIKIKDSNLFKKIDRTAGVIKSVPEGKELMVEDLVFTDEDSIKIIGFQKWTGNGWEDILLEDLKGVC</sequence>